<evidence type="ECO:0000313" key="2">
    <source>
        <dbReference type="EMBL" id="OUI94654.1"/>
    </source>
</evidence>
<dbReference type="AlphaFoldDB" id="A0A252AVQ6"/>
<evidence type="ECO:0000256" key="1">
    <source>
        <dbReference type="SAM" id="SignalP"/>
    </source>
</evidence>
<keyword evidence="1" id="KW-0732">Signal</keyword>
<protein>
    <submittedName>
        <fullName evidence="2">Uncharacterized protein</fullName>
    </submittedName>
</protein>
<gene>
    <name evidence="2" type="ORF">HK17_03715</name>
</gene>
<proteinExistence type="predicted"/>
<evidence type="ECO:0000313" key="3">
    <source>
        <dbReference type="Proteomes" id="UP000194641"/>
    </source>
</evidence>
<dbReference type="EMBL" id="JOPA01000015">
    <property type="protein sequence ID" value="OUI94654.1"/>
    <property type="molecule type" value="Genomic_DNA"/>
</dbReference>
<organism evidence="2 3">
    <name type="scientific">Acetobacter indonesiensis</name>
    <dbReference type="NCBI Taxonomy" id="104101"/>
    <lineage>
        <taxon>Bacteria</taxon>
        <taxon>Pseudomonadati</taxon>
        <taxon>Pseudomonadota</taxon>
        <taxon>Alphaproteobacteria</taxon>
        <taxon>Acetobacterales</taxon>
        <taxon>Acetobacteraceae</taxon>
        <taxon>Acetobacter</taxon>
    </lineage>
</organism>
<comment type="caution">
    <text evidence="2">The sequence shown here is derived from an EMBL/GenBank/DDBJ whole genome shotgun (WGS) entry which is preliminary data.</text>
</comment>
<dbReference type="RefSeq" id="WP_084593433.1">
    <property type="nucleotide sequence ID" value="NZ_BAMW01000007.1"/>
</dbReference>
<feature type="signal peptide" evidence="1">
    <location>
        <begin position="1"/>
        <end position="26"/>
    </location>
</feature>
<sequence length="130" mass="13496">MRKGFLLVCGVAVLVAQPLVQNVAHAAATGWTAAACGAEPTMPSLDVSSVEHYNASVDKATTYEKAARAYNSCVAKTANKEETAISNEAREKIAHIHEGSAAVQKHIAANFTRMTAALKAGSAKFGGASH</sequence>
<name>A0A252AVQ6_9PROT</name>
<accession>A0A252AVQ6</accession>
<feature type="chain" id="PRO_5012603443" evidence="1">
    <location>
        <begin position="27"/>
        <end position="130"/>
    </location>
</feature>
<reference evidence="3" key="1">
    <citation type="submission" date="2014-06" db="EMBL/GenBank/DDBJ databases">
        <authorList>
            <person name="Winans N.J."/>
            <person name="Newell P.D."/>
            <person name="Douglas A.E."/>
        </authorList>
    </citation>
    <scope>NUCLEOTIDE SEQUENCE [LARGE SCALE GENOMIC DNA]</scope>
</reference>
<dbReference type="Proteomes" id="UP000194641">
    <property type="component" value="Unassembled WGS sequence"/>
</dbReference>